<dbReference type="SUPFAM" id="SSF51126">
    <property type="entry name" value="Pectin lyase-like"/>
    <property type="match status" value="1"/>
</dbReference>
<keyword evidence="10" id="KW-0732">Signal</keyword>
<gene>
    <name evidence="12" type="ORF">Zm00014a_018599</name>
</gene>
<name>A0A317YGS5_MAIZE</name>
<evidence type="ECO:0000256" key="5">
    <source>
        <dbReference type="ARBA" id="ARBA00023085"/>
    </source>
</evidence>
<dbReference type="Pfam" id="PF01095">
    <property type="entry name" value="Pectinesterase"/>
    <property type="match status" value="1"/>
</dbReference>
<comment type="similarity">
    <text evidence="2">Belongs to the pectinesterase family.</text>
</comment>
<dbReference type="FunFam" id="2.160.20.10:FF:000013">
    <property type="entry name" value="Pectinesterase"/>
    <property type="match status" value="1"/>
</dbReference>
<evidence type="ECO:0000256" key="4">
    <source>
        <dbReference type="ARBA" id="ARBA00022801"/>
    </source>
</evidence>
<dbReference type="GO" id="GO:0045490">
    <property type="term" value="P:pectin catabolic process"/>
    <property type="evidence" value="ECO:0007669"/>
    <property type="project" value="UniProtKB-UniRule"/>
</dbReference>
<keyword evidence="6" id="KW-0325">Glycoprotein</keyword>
<comment type="catalytic activity">
    <reaction evidence="7 10">
        <text>[(1-&gt;4)-alpha-D-galacturonosyl methyl ester](n) + n H2O = [(1-&gt;4)-alpha-D-galacturonosyl](n) + n methanol + n H(+)</text>
        <dbReference type="Rhea" id="RHEA:22380"/>
        <dbReference type="Rhea" id="RHEA-COMP:14570"/>
        <dbReference type="Rhea" id="RHEA-COMP:14573"/>
        <dbReference type="ChEBI" id="CHEBI:15377"/>
        <dbReference type="ChEBI" id="CHEBI:15378"/>
        <dbReference type="ChEBI" id="CHEBI:17790"/>
        <dbReference type="ChEBI" id="CHEBI:140522"/>
        <dbReference type="ChEBI" id="CHEBI:140523"/>
        <dbReference type="EC" id="3.1.1.11"/>
    </reaction>
</comment>
<keyword evidence="5 10" id="KW-0063">Aspartyl esterase</keyword>
<dbReference type="EMBL" id="NCVQ01000001">
    <property type="protein sequence ID" value="PWZ57750.1"/>
    <property type="molecule type" value="Genomic_DNA"/>
</dbReference>
<evidence type="ECO:0000256" key="9">
    <source>
        <dbReference type="PROSITE-ProRule" id="PRU10040"/>
    </source>
</evidence>
<comment type="function">
    <text evidence="8">Acts in the modification of cell walls via demethylesterification of cell wall pectin.</text>
</comment>
<comment type="pathway">
    <text evidence="1 10">Glycan metabolism; pectin degradation; 2-dehydro-3-deoxy-D-gluconate from pectin: step 1/5.</text>
</comment>
<dbReference type="PROSITE" id="PS00503">
    <property type="entry name" value="PECTINESTERASE_2"/>
    <property type="match status" value="1"/>
</dbReference>
<evidence type="ECO:0000256" key="7">
    <source>
        <dbReference type="ARBA" id="ARBA00047928"/>
    </source>
</evidence>
<organism evidence="12">
    <name type="scientific">Zea mays</name>
    <name type="common">Maize</name>
    <dbReference type="NCBI Taxonomy" id="4577"/>
    <lineage>
        <taxon>Eukaryota</taxon>
        <taxon>Viridiplantae</taxon>
        <taxon>Streptophyta</taxon>
        <taxon>Embryophyta</taxon>
        <taxon>Tracheophyta</taxon>
        <taxon>Spermatophyta</taxon>
        <taxon>Magnoliopsida</taxon>
        <taxon>Liliopsida</taxon>
        <taxon>Poales</taxon>
        <taxon>Poaceae</taxon>
        <taxon>PACMAD clade</taxon>
        <taxon>Panicoideae</taxon>
        <taxon>Andropogonodae</taxon>
        <taxon>Andropogoneae</taxon>
        <taxon>Tripsacinae</taxon>
        <taxon>Zea</taxon>
    </lineage>
</organism>
<protein>
    <recommendedName>
        <fullName evidence="3 10">Pectinesterase</fullName>
        <ecNumber evidence="3 10">3.1.1.11</ecNumber>
    </recommendedName>
</protein>
<dbReference type="InterPro" id="IPR000070">
    <property type="entry name" value="Pectinesterase_cat"/>
</dbReference>
<evidence type="ECO:0000313" key="12">
    <source>
        <dbReference type="EMBL" id="PWZ57750.1"/>
    </source>
</evidence>
<accession>A0A317YGS5</accession>
<evidence type="ECO:0000256" key="10">
    <source>
        <dbReference type="RuleBase" id="RU000589"/>
    </source>
</evidence>
<dbReference type="ExpressionAtlas" id="A0A317YGS5">
    <property type="expression patterns" value="baseline and differential"/>
</dbReference>
<dbReference type="GO" id="GO:0030599">
    <property type="term" value="F:pectinesterase activity"/>
    <property type="evidence" value="ECO:0007669"/>
    <property type="project" value="UniProtKB-UniRule"/>
</dbReference>
<reference evidence="12" key="1">
    <citation type="journal article" date="2018" name="Nat. Genet.">
        <title>Extensive intraspecific gene order and gene structural variations between Mo17 and other maize genomes.</title>
        <authorList>
            <person name="Sun S."/>
            <person name="Zhou Y."/>
            <person name="Chen J."/>
            <person name="Shi J."/>
            <person name="Zhao H."/>
            <person name="Zhao H."/>
            <person name="Song W."/>
            <person name="Zhang M."/>
            <person name="Cui Y."/>
            <person name="Dong X."/>
            <person name="Liu H."/>
            <person name="Ma X."/>
            <person name="Jiao Y."/>
            <person name="Wang B."/>
            <person name="Wei X."/>
            <person name="Stein J.C."/>
            <person name="Glaubitz J.C."/>
            <person name="Lu F."/>
            <person name="Yu G."/>
            <person name="Liang C."/>
            <person name="Fengler K."/>
            <person name="Li B."/>
            <person name="Rafalski A."/>
            <person name="Schnable P.S."/>
            <person name="Ware D.H."/>
            <person name="Buckler E.S."/>
            <person name="Lai J."/>
        </authorList>
    </citation>
    <scope>NUCLEOTIDE SEQUENCE [LARGE SCALE GENOMIC DNA]</scope>
    <source>
        <tissue evidence="12">Seedling</tissue>
    </source>
</reference>
<dbReference type="AlphaFoldDB" id="A0A317YGS5"/>
<feature type="active site" evidence="9">
    <location>
        <position position="190"/>
    </location>
</feature>
<evidence type="ECO:0000256" key="8">
    <source>
        <dbReference type="ARBA" id="ARBA00057335"/>
    </source>
</evidence>
<dbReference type="EC" id="3.1.1.11" evidence="3 10"/>
<dbReference type="PANTHER" id="PTHR31321">
    <property type="entry name" value="ACYL-COA THIOESTER HYDROLASE YBHC-RELATED"/>
    <property type="match status" value="1"/>
</dbReference>
<proteinExistence type="inferred from homology"/>
<feature type="domain" description="Pectinesterase catalytic" evidence="11">
    <location>
        <begin position="41"/>
        <end position="325"/>
    </location>
</feature>
<dbReference type="InterPro" id="IPR012334">
    <property type="entry name" value="Pectin_lyas_fold"/>
</dbReference>
<dbReference type="GO" id="GO:0042545">
    <property type="term" value="P:cell wall modification"/>
    <property type="evidence" value="ECO:0007669"/>
    <property type="project" value="UniProtKB-UniRule"/>
</dbReference>
<keyword evidence="4 10" id="KW-0378">Hydrolase</keyword>
<evidence type="ECO:0000256" key="6">
    <source>
        <dbReference type="ARBA" id="ARBA00023180"/>
    </source>
</evidence>
<evidence type="ECO:0000259" key="11">
    <source>
        <dbReference type="Pfam" id="PF01095"/>
    </source>
</evidence>
<sequence>MPAGRSAPARGAAVAAMLLLTMLARLPCLEAQSSRRPTVLTVDMTGKGDYRTIQEAIDAIPAAANNSTSAAIVTINVNPGIYTEKVVVNKAGVSLVGRSATSTIVTWSGPWNQNHQSEFALYVQATDFVAKGLTFQNTLERKDNGPAVAAKVDADKAAFYDCRFLSYQDTLLDATGRHYYRGCYIEGATDFIFGTGKAFFESCHLHSTSDAKGAFTAQRRSTESENGGFSFFRCELTGTGVATAILGRPLGPYARVVFALCNMSNTVAPEGWSNWDNTANEKTAFFGQFQCYGQGSGTRSRVMWAHNNLSPNEAAPFLSNAWVDGQDWLRPQ</sequence>
<evidence type="ECO:0000256" key="2">
    <source>
        <dbReference type="ARBA" id="ARBA00008891"/>
    </source>
</evidence>
<evidence type="ECO:0000256" key="3">
    <source>
        <dbReference type="ARBA" id="ARBA00013229"/>
    </source>
</evidence>
<dbReference type="PANTHER" id="PTHR31321:SF80">
    <property type="entry name" value="PECTINESTERASE"/>
    <property type="match status" value="1"/>
</dbReference>
<dbReference type="InterPro" id="IPR033131">
    <property type="entry name" value="Pectinesterase_Asp_AS"/>
</dbReference>
<feature type="chain" id="PRO_5016193175" description="Pectinesterase" evidence="10">
    <location>
        <begin position="32"/>
        <end position="332"/>
    </location>
</feature>
<dbReference type="UniPathway" id="UPA00545">
    <property type="reaction ID" value="UER00823"/>
</dbReference>
<dbReference type="InterPro" id="IPR011050">
    <property type="entry name" value="Pectin_lyase_fold/virulence"/>
</dbReference>
<comment type="caution">
    <text evidence="12">The sequence shown here is derived from an EMBL/GenBank/DDBJ whole genome shotgun (WGS) entry which is preliminary data.</text>
</comment>
<dbReference type="Proteomes" id="UP000251960">
    <property type="component" value="Chromosome 1"/>
</dbReference>
<evidence type="ECO:0000256" key="1">
    <source>
        <dbReference type="ARBA" id="ARBA00005184"/>
    </source>
</evidence>
<dbReference type="Gene3D" id="2.160.20.10">
    <property type="entry name" value="Single-stranded right-handed beta-helix, Pectin lyase-like"/>
    <property type="match status" value="1"/>
</dbReference>
<feature type="signal peptide" evidence="10">
    <location>
        <begin position="1"/>
        <end position="31"/>
    </location>
</feature>